<comment type="similarity">
    <text evidence="1">Belongs to the mTERF family.</text>
</comment>
<dbReference type="InterPro" id="IPR038538">
    <property type="entry name" value="MTERF_sf"/>
</dbReference>
<evidence type="ECO:0000256" key="2">
    <source>
        <dbReference type="ARBA" id="ARBA00022946"/>
    </source>
</evidence>
<dbReference type="Proteomes" id="UP000747542">
    <property type="component" value="Unassembled WGS sequence"/>
</dbReference>
<proteinExistence type="inferred from homology"/>
<feature type="region of interest" description="Disordered" evidence="3">
    <location>
        <begin position="68"/>
        <end position="99"/>
    </location>
</feature>
<organism evidence="4 5">
    <name type="scientific">Homarus americanus</name>
    <name type="common">American lobster</name>
    <dbReference type="NCBI Taxonomy" id="6706"/>
    <lineage>
        <taxon>Eukaryota</taxon>
        <taxon>Metazoa</taxon>
        <taxon>Ecdysozoa</taxon>
        <taxon>Arthropoda</taxon>
        <taxon>Crustacea</taxon>
        <taxon>Multicrustacea</taxon>
        <taxon>Malacostraca</taxon>
        <taxon>Eumalacostraca</taxon>
        <taxon>Eucarida</taxon>
        <taxon>Decapoda</taxon>
        <taxon>Pleocyemata</taxon>
        <taxon>Astacidea</taxon>
        <taxon>Nephropoidea</taxon>
        <taxon>Nephropidae</taxon>
        <taxon>Homarus</taxon>
    </lineage>
</organism>
<evidence type="ECO:0000256" key="3">
    <source>
        <dbReference type="SAM" id="MobiDB-lite"/>
    </source>
</evidence>
<dbReference type="GO" id="GO:0006393">
    <property type="term" value="P:termination of mitochondrial transcription"/>
    <property type="evidence" value="ECO:0007669"/>
    <property type="project" value="TreeGrafter"/>
</dbReference>
<gene>
    <name evidence="4" type="primary">mTTF-L1</name>
    <name evidence="4" type="ORF">Hamer_G003808</name>
</gene>
<evidence type="ECO:0000256" key="1">
    <source>
        <dbReference type="ARBA" id="ARBA00007692"/>
    </source>
</evidence>
<dbReference type="PANTHER" id="PTHR15437:SF6">
    <property type="entry name" value="TRANSCRIPTION TERMINATION FACTOR, MITOCHONDRIAL"/>
    <property type="match status" value="1"/>
</dbReference>
<dbReference type="InterPro" id="IPR003690">
    <property type="entry name" value="MTERF"/>
</dbReference>
<name>A0A8J5TVZ6_HOMAM</name>
<evidence type="ECO:0000313" key="5">
    <source>
        <dbReference type="Proteomes" id="UP000747542"/>
    </source>
</evidence>
<comment type="caution">
    <text evidence="4">The sequence shown here is derived from an EMBL/GenBank/DDBJ whole genome shotgun (WGS) entry which is preliminary data.</text>
</comment>
<reference evidence="4" key="1">
    <citation type="journal article" date="2021" name="Sci. Adv.">
        <title>The American lobster genome reveals insights on longevity, neural, and immune adaptations.</title>
        <authorList>
            <person name="Polinski J.M."/>
            <person name="Zimin A.V."/>
            <person name="Clark K.F."/>
            <person name="Kohn A.B."/>
            <person name="Sadowski N."/>
            <person name="Timp W."/>
            <person name="Ptitsyn A."/>
            <person name="Khanna P."/>
            <person name="Romanova D.Y."/>
            <person name="Williams P."/>
            <person name="Greenwood S.J."/>
            <person name="Moroz L.L."/>
            <person name="Walt D.R."/>
            <person name="Bodnar A.G."/>
        </authorList>
    </citation>
    <scope>NUCLEOTIDE SEQUENCE</scope>
    <source>
        <strain evidence="4">GMGI-L3</strain>
    </source>
</reference>
<dbReference type="GO" id="GO:0003676">
    <property type="term" value="F:nucleic acid binding"/>
    <property type="evidence" value="ECO:0007669"/>
    <property type="project" value="InterPro"/>
</dbReference>
<sequence>MILRNFYQRCYSVSVRSSHTLSSVCCNSYGDRQPCVIAAHTIPAGTSFCWYQTTAPLWPEVQQKLRTRHSNSLPSGDMTVSTKITSPGSREPPDTVDQEQVNVSEDVIEDLTKLLDISCDEALHIVHPSDILEVSDEALRETVHFLKDHNITSQQLKRVPWILLESTDSLHKKFQKLTEPYMFQNWSDGLGFCHFTVERMEAYRKIFMSEANNFPDHPNRIYYLAEKLKVPVEQLTEKIIKPHKILKIKISRLNQLLDIFHEYGVPPEDLLSDLWVFFYNTEKIEVRLQRVAQLGIHAPKPWMCRCSLEIFERSCIRVLQYSEERTAQRIKELKEVGFFPFPIILLCKTPANFKKIVDRFKEQQAILNSQVNN</sequence>
<keyword evidence="2" id="KW-0809">Transit peptide</keyword>
<accession>A0A8J5TVZ6</accession>
<keyword evidence="5" id="KW-1185">Reference proteome</keyword>
<dbReference type="GO" id="GO:0005759">
    <property type="term" value="C:mitochondrial matrix"/>
    <property type="evidence" value="ECO:0007669"/>
    <property type="project" value="TreeGrafter"/>
</dbReference>
<dbReference type="AlphaFoldDB" id="A0A8J5TVZ6"/>
<evidence type="ECO:0000313" key="4">
    <source>
        <dbReference type="EMBL" id="KAG7178053.1"/>
    </source>
</evidence>
<dbReference type="Gene3D" id="1.25.70.10">
    <property type="entry name" value="Transcription termination factor 3, mitochondrial"/>
    <property type="match status" value="1"/>
</dbReference>
<dbReference type="PANTHER" id="PTHR15437">
    <property type="entry name" value="TRANSCRIPTION TERMINATION FACTOR, MITOCHONDRIAL"/>
    <property type="match status" value="1"/>
</dbReference>
<protein>
    <submittedName>
        <fullName evidence="4">Transcription termination factor-like 1</fullName>
    </submittedName>
</protein>
<dbReference type="EMBL" id="JAHLQT010000697">
    <property type="protein sequence ID" value="KAG7178053.1"/>
    <property type="molecule type" value="Genomic_DNA"/>
</dbReference>
<feature type="compositionally biased region" description="Polar residues" evidence="3">
    <location>
        <begin position="70"/>
        <end position="88"/>
    </location>
</feature>